<name>A0A3E1KFF1_9XANT</name>
<protein>
    <submittedName>
        <fullName evidence="10">Glycosyltransferase family 39 protein</fullName>
    </submittedName>
</protein>
<keyword evidence="7 8" id="KW-0472">Membrane</keyword>
<evidence type="ECO:0000256" key="7">
    <source>
        <dbReference type="ARBA" id="ARBA00023136"/>
    </source>
</evidence>
<dbReference type="Proteomes" id="UP000259570">
    <property type="component" value="Unassembled WGS sequence"/>
</dbReference>
<dbReference type="GO" id="GO:0016763">
    <property type="term" value="F:pentosyltransferase activity"/>
    <property type="evidence" value="ECO:0007669"/>
    <property type="project" value="TreeGrafter"/>
</dbReference>
<keyword evidence="6 8" id="KW-1133">Transmembrane helix</keyword>
<keyword evidence="3" id="KW-0328">Glycosyltransferase</keyword>
<sequence>MHRAMQGDQRAHRTFVILWTLATAVKLLIAARLPLFVDEAFYWQEGQHLAAAYSDLPGMTAWLARLGVELGGHHLLALRLPFLAIAALLPWLVAHIATRWFGSTLGWQAGSLTLLMPLSATLGILAVPDVPMALAAVLCMDAGARLLREVDATSALELAIGLVIGALSHYRFVGVIGVGCIALLCIPQGRAVMRDPRIWMALTVGAVSWLPLLFWNTDHDEAGLRFQLVDRHPWRFQITGLWFLLIQAVLVTPLLAWAMLKVGLAGTRAGGGSRAQWRYFGLLGGISTVAIFVLGFFSDAERISFHWPLPGYLALLVAVPVILMRWPLPLRRAAWLIALLGTLGAYGYYLAVSVPSIRAHAAGEKYYPRNFAGWNDLARAVKRQLALMPPGTRVLAENFKVGAELGFQLHEAKIEVLRADLNDRHGRSAQLQQWGLLSDGTGTGPRLLVLSPSDQRYRDLLKRYHAICDMVGPLPPPTVVSTDHGYQRFLLFALPAQRAPGPCVTPAMAWIDTPLPGVAVSGKVQVRGWAFKDGVGLSHVELLLDGRPIAQADYGSPMDVRPYWKISTDPQHPNVGFTATLDTHALPPGTHWLGLRLHGHDGSAEDWWEQPVTVSAPQIMQ</sequence>
<feature type="transmembrane region" description="Helical" evidence="8">
    <location>
        <begin position="80"/>
        <end position="102"/>
    </location>
</feature>
<dbReference type="InterPro" id="IPR050297">
    <property type="entry name" value="LipidA_mod_glycosyltrf_83"/>
</dbReference>
<proteinExistence type="predicted"/>
<evidence type="ECO:0000256" key="2">
    <source>
        <dbReference type="ARBA" id="ARBA00022475"/>
    </source>
</evidence>
<gene>
    <name evidence="10" type="ORF">DZD52_17595</name>
</gene>
<feature type="transmembrane region" description="Helical" evidence="8">
    <location>
        <begin position="309"/>
        <end position="326"/>
    </location>
</feature>
<feature type="transmembrane region" description="Helical" evidence="8">
    <location>
        <begin position="158"/>
        <end position="186"/>
    </location>
</feature>
<evidence type="ECO:0000259" key="9">
    <source>
        <dbReference type="Pfam" id="PF13231"/>
    </source>
</evidence>
<keyword evidence="2" id="KW-1003">Cell membrane</keyword>
<dbReference type="InterPro" id="IPR038731">
    <property type="entry name" value="RgtA/B/C-like"/>
</dbReference>
<dbReference type="GO" id="GO:0009103">
    <property type="term" value="P:lipopolysaccharide biosynthetic process"/>
    <property type="evidence" value="ECO:0007669"/>
    <property type="project" value="UniProtKB-ARBA"/>
</dbReference>
<evidence type="ECO:0000256" key="4">
    <source>
        <dbReference type="ARBA" id="ARBA00022679"/>
    </source>
</evidence>
<evidence type="ECO:0000256" key="6">
    <source>
        <dbReference type="ARBA" id="ARBA00022989"/>
    </source>
</evidence>
<dbReference type="PANTHER" id="PTHR33908">
    <property type="entry name" value="MANNOSYLTRANSFERASE YKCB-RELATED"/>
    <property type="match status" value="1"/>
</dbReference>
<organism evidence="10 11">
    <name type="scientific">Xanthomonas nasturtii</name>
    <dbReference type="NCBI Taxonomy" id="1843581"/>
    <lineage>
        <taxon>Bacteria</taxon>
        <taxon>Pseudomonadati</taxon>
        <taxon>Pseudomonadota</taxon>
        <taxon>Gammaproteobacteria</taxon>
        <taxon>Lysobacterales</taxon>
        <taxon>Lysobacteraceae</taxon>
        <taxon>Xanthomonas</taxon>
    </lineage>
</organism>
<evidence type="ECO:0000313" key="11">
    <source>
        <dbReference type="Proteomes" id="UP000259570"/>
    </source>
</evidence>
<feature type="transmembrane region" description="Helical" evidence="8">
    <location>
        <begin position="198"/>
        <end position="216"/>
    </location>
</feature>
<feature type="transmembrane region" description="Helical" evidence="8">
    <location>
        <begin position="236"/>
        <end position="258"/>
    </location>
</feature>
<feature type="domain" description="Glycosyltransferase RgtA/B/C/D-like" evidence="9">
    <location>
        <begin position="57"/>
        <end position="215"/>
    </location>
</feature>
<evidence type="ECO:0000256" key="5">
    <source>
        <dbReference type="ARBA" id="ARBA00022692"/>
    </source>
</evidence>
<comment type="caution">
    <text evidence="10">The sequence shown here is derived from an EMBL/GenBank/DDBJ whole genome shotgun (WGS) entry which is preliminary data.</text>
</comment>
<keyword evidence="5 8" id="KW-0812">Transmembrane</keyword>
<reference evidence="10 11" key="1">
    <citation type="submission" date="2018-08" db="EMBL/GenBank/DDBJ databases">
        <title>Genome sequencing of X. nasturtii WHRI 8984.</title>
        <authorList>
            <person name="Studholme D.J."/>
            <person name="Mchugh J."/>
            <person name="Vicente J."/>
        </authorList>
    </citation>
    <scope>NUCLEOTIDE SEQUENCE [LARGE SCALE GENOMIC DNA]</scope>
    <source>
        <strain evidence="10 11">WHRI 8984</strain>
    </source>
</reference>
<dbReference type="Pfam" id="PF13231">
    <property type="entry name" value="PMT_2"/>
    <property type="match status" value="1"/>
</dbReference>
<dbReference type="STRING" id="1843581.A7D16_13785"/>
<evidence type="ECO:0000313" key="10">
    <source>
        <dbReference type="EMBL" id="RFF37267.1"/>
    </source>
</evidence>
<feature type="transmembrane region" description="Helical" evidence="8">
    <location>
        <begin position="114"/>
        <end position="138"/>
    </location>
</feature>
<accession>A0A3E1KFF1</accession>
<feature type="transmembrane region" description="Helical" evidence="8">
    <location>
        <begin position="333"/>
        <end position="351"/>
    </location>
</feature>
<evidence type="ECO:0000256" key="1">
    <source>
        <dbReference type="ARBA" id="ARBA00004651"/>
    </source>
</evidence>
<dbReference type="EMBL" id="QUZM01000047">
    <property type="protein sequence ID" value="RFF37267.1"/>
    <property type="molecule type" value="Genomic_DNA"/>
</dbReference>
<dbReference type="PANTHER" id="PTHR33908:SF11">
    <property type="entry name" value="MEMBRANE PROTEIN"/>
    <property type="match status" value="1"/>
</dbReference>
<dbReference type="GO" id="GO:0005886">
    <property type="term" value="C:plasma membrane"/>
    <property type="evidence" value="ECO:0007669"/>
    <property type="project" value="UniProtKB-SubCell"/>
</dbReference>
<evidence type="ECO:0000256" key="8">
    <source>
        <dbReference type="SAM" id="Phobius"/>
    </source>
</evidence>
<comment type="subcellular location">
    <subcellularLocation>
        <location evidence="1">Cell membrane</location>
        <topology evidence="1">Multi-pass membrane protein</topology>
    </subcellularLocation>
</comment>
<feature type="transmembrane region" description="Helical" evidence="8">
    <location>
        <begin position="279"/>
        <end position="297"/>
    </location>
</feature>
<keyword evidence="4 10" id="KW-0808">Transferase</keyword>
<dbReference type="AlphaFoldDB" id="A0A3E1KFF1"/>
<evidence type="ECO:0000256" key="3">
    <source>
        <dbReference type="ARBA" id="ARBA00022676"/>
    </source>
</evidence>